<reference evidence="1 2" key="2">
    <citation type="submission" date="2018-11" db="EMBL/GenBank/DDBJ databases">
        <authorList>
            <consortium name="Pathogen Informatics"/>
        </authorList>
    </citation>
    <scope>NUCLEOTIDE SEQUENCE [LARGE SCALE GENOMIC DNA]</scope>
    <source>
        <strain evidence="1 2">NST_G2</strain>
    </source>
</reference>
<organism evidence="3">
    <name type="scientific">Schistocephalus solidus</name>
    <name type="common">Tapeworm</name>
    <dbReference type="NCBI Taxonomy" id="70667"/>
    <lineage>
        <taxon>Eukaryota</taxon>
        <taxon>Metazoa</taxon>
        <taxon>Spiralia</taxon>
        <taxon>Lophotrochozoa</taxon>
        <taxon>Platyhelminthes</taxon>
        <taxon>Cestoda</taxon>
        <taxon>Eucestoda</taxon>
        <taxon>Diphyllobothriidea</taxon>
        <taxon>Diphyllobothriidae</taxon>
        <taxon>Schistocephalus</taxon>
    </lineage>
</organism>
<accession>A0A183S7M2</accession>
<evidence type="ECO:0000313" key="3">
    <source>
        <dbReference type="WBParaSite" id="SSLN_0000023201-mRNA-1"/>
    </source>
</evidence>
<gene>
    <name evidence="1" type="ORF">SSLN_LOCUS220</name>
</gene>
<protein>
    <submittedName>
        <fullName evidence="3">Photolyase/cryptochrome alpha/beta domain-containing protein</fullName>
    </submittedName>
</protein>
<dbReference type="EMBL" id="UYSU01000126">
    <property type="protein sequence ID" value="VDL85263.1"/>
    <property type="molecule type" value="Genomic_DNA"/>
</dbReference>
<evidence type="ECO:0000313" key="1">
    <source>
        <dbReference type="EMBL" id="VDL85263.1"/>
    </source>
</evidence>
<keyword evidence="2" id="KW-1185">Reference proteome</keyword>
<dbReference type="Proteomes" id="UP000275846">
    <property type="component" value="Unassembled WGS sequence"/>
</dbReference>
<evidence type="ECO:0000313" key="2">
    <source>
        <dbReference type="Proteomes" id="UP000275846"/>
    </source>
</evidence>
<dbReference type="WBParaSite" id="SSLN_0000023201-mRNA-1">
    <property type="protein sequence ID" value="SSLN_0000023201-mRNA-1"/>
    <property type="gene ID" value="SSLN_0000023201"/>
</dbReference>
<name>A0A183S7M2_SCHSO</name>
<dbReference type="AlphaFoldDB" id="A0A183S7M2"/>
<proteinExistence type="predicted"/>
<reference evidence="3" key="1">
    <citation type="submission" date="2016-06" db="UniProtKB">
        <authorList>
            <consortium name="WormBaseParasite"/>
        </authorList>
    </citation>
    <scope>IDENTIFICATION</scope>
</reference>
<sequence>MTSFHVTKKKLDEDMHTYLAAAQKADTLIVLCYLNARVEKDHSAWQGVLGPHGLDDDATVETRWCQLRNVKPSTALDVLARARRQHQDWFDGNDADISNLLAEKNGIHKAYMGLRTDATKGAFF</sequence>